<organism evidence="16 17">
    <name type="scientific">Pseudomonas oryzicola</name>
    <dbReference type="NCBI Taxonomy" id="485876"/>
    <lineage>
        <taxon>Bacteria</taxon>
        <taxon>Pseudomonadati</taxon>
        <taxon>Pseudomonadota</taxon>
        <taxon>Gammaproteobacteria</taxon>
        <taxon>Pseudomonadales</taxon>
        <taxon>Pseudomonadaceae</taxon>
        <taxon>Pseudomonas</taxon>
    </lineage>
</organism>
<dbReference type="Proteomes" id="UP000609530">
    <property type="component" value="Unassembled WGS sequence"/>
</dbReference>
<comment type="caution">
    <text evidence="16">The sequence shown here is derived from an EMBL/GenBank/DDBJ whole genome shotgun (WGS) entry which is preliminary data.</text>
</comment>
<dbReference type="Pfam" id="PF14496">
    <property type="entry name" value="NEL"/>
    <property type="match status" value="1"/>
</dbReference>
<evidence type="ECO:0000313" key="17">
    <source>
        <dbReference type="Proteomes" id="UP000609530"/>
    </source>
</evidence>
<dbReference type="Gene3D" id="1.20.58.360">
    <property type="entry name" value="Shigella T3SS effector IpaH defines"/>
    <property type="match status" value="1"/>
</dbReference>
<dbReference type="PANTHER" id="PTHR47114:SF2">
    <property type="entry name" value="OLIGODENDROCYTE-MYELIN GLYCOPROTEIN"/>
    <property type="match status" value="1"/>
</dbReference>
<dbReference type="EC" id="2.3.2.27" evidence="5"/>
<evidence type="ECO:0000256" key="11">
    <source>
        <dbReference type="ARBA" id="ARBA00022843"/>
    </source>
</evidence>
<evidence type="ECO:0000256" key="13">
    <source>
        <dbReference type="ARBA" id="ARBA00023200"/>
    </source>
</evidence>
<dbReference type="EMBL" id="JABWRZ020000001">
    <property type="protein sequence ID" value="MBV4490195.1"/>
    <property type="molecule type" value="Genomic_DNA"/>
</dbReference>
<keyword evidence="17" id="KW-1185">Reference proteome</keyword>
<evidence type="ECO:0000256" key="9">
    <source>
        <dbReference type="ARBA" id="ARBA00022737"/>
    </source>
</evidence>
<dbReference type="InterPro" id="IPR029487">
    <property type="entry name" value="NEL_dom"/>
</dbReference>
<evidence type="ECO:0000256" key="8">
    <source>
        <dbReference type="ARBA" id="ARBA00022679"/>
    </source>
</evidence>
<dbReference type="InterPro" id="IPR032675">
    <property type="entry name" value="LRR_dom_sf"/>
</dbReference>
<keyword evidence="10 14" id="KW-0833">Ubl conjugation pathway</keyword>
<dbReference type="InterPro" id="IPR001611">
    <property type="entry name" value="Leu-rich_rpt"/>
</dbReference>
<keyword evidence="13 14" id="KW-1035">Host cytoplasm</keyword>
<keyword evidence="8 14" id="KW-0808">Transferase</keyword>
<keyword evidence="12" id="KW-0843">Virulence</keyword>
<dbReference type="Pfam" id="PF13855">
    <property type="entry name" value="LRR_8"/>
    <property type="match status" value="1"/>
</dbReference>
<name>A0ABS6Q7N4_9PSED</name>
<keyword evidence="11 14" id="KW-0832">Ubl conjugation</keyword>
<evidence type="ECO:0000256" key="4">
    <source>
        <dbReference type="ARBA" id="ARBA00009868"/>
    </source>
</evidence>
<dbReference type="Pfam" id="PF20178">
    <property type="entry name" value="ToxA_N"/>
    <property type="match status" value="1"/>
</dbReference>
<dbReference type="InterPro" id="IPR051071">
    <property type="entry name" value="LRR-bact_E3_ubiq_ligases"/>
</dbReference>
<evidence type="ECO:0000256" key="6">
    <source>
        <dbReference type="ARBA" id="ARBA00022525"/>
    </source>
</evidence>
<reference evidence="16 17" key="1">
    <citation type="journal article" date="2020" name="Microorganisms">
        <title>Reliable Identification of Environmental Pseudomonas Isolates Using the rpoD Gene.</title>
        <authorList>
            <consortium name="The Broad Institute Genome Sequencing Platform"/>
            <person name="Girard L."/>
            <person name="Lood C."/>
            <person name="Rokni-Zadeh H."/>
            <person name="van Noort V."/>
            <person name="Lavigne R."/>
            <person name="De Mot R."/>
        </authorList>
    </citation>
    <scope>NUCLEOTIDE SEQUENCE [LARGE SCALE GENOMIC DNA]</scope>
    <source>
        <strain evidence="16 17">RD9SR1</strain>
    </source>
</reference>
<evidence type="ECO:0000256" key="2">
    <source>
        <dbReference type="ARBA" id="ARBA00004192"/>
    </source>
</evidence>
<comment type="catalytic activity">
    <reaction evidence="1">
        <text>S-ubiquitinyl-[E2 ubiquitin-conjugating enzyme]-L-cysteine + [acceptor protein]-L-lysine = [E2 ubiquitin-conjugating enzyme]-L-cysteine + N(6)-ubiquitinyl-[acceptor protein]-L-lysine.</text>
        <dbReference type="EC" id="2.3.2.27"/>
    </reaction>
</comment>
<feature type="active site" description="Glycyl thioester intermediate" evidence="14">
    <location>
        <position position="1175"/>
    </location>
</feature>
<dbReference type="SUPFAM" id="SSF52058">
    <property type="entry name" value="L domain-like"/>
    <property type="match status" value="1"/>
</dbReference>
<dbReference type="PANTHER" id="PTHR47114">
    <property type="match status" value="1"/>
</dbReference>
<evidence type="ECO:0000256" key="12">
    <source>
        <dbReference type="ARBA" id="ARBA00023026"/>
    </source>
</evidence>
<evidence type="ECO:0000256" key="14">
    <source>
        <dbReference type="PROSITE-ProRule" id="PRU01398"/>
    </source>
</evidence>
<evidence type="ECO:0000256" key="1">
    <source>
        <dbReference type="ARBA" id="ARBA00000900"/>
    </source>
</evidence>
<comment type="subcellular location">
    <subcellularLocation>
        <location evidence="2">Host cytoplasm</location>
    </subcellularLocation>
    <subcellularLocation>
        <location evidence="3">Secreted</location>
    </subcellularLocation>
</comment>
<dbReference type="Gene3D" id="3.80.10.10">
    <property type="entry name" value="Ribonuclease Inhibitor"/>
    <property type="match status" value="1"/>
</dbReference>
<evidence type="ECO:0000256" key="5">
    <source>
        <dbReference type="ARBA" id="ARBA00012483"/>
    </source>
</evidence>
<evidence type="ECO:0000259" key="15">
    <source>
        <dbReference type="PROSITE" id="PS52053"/>
    </source>
</evidence>
<dbReference type="PROSITE" id="PS52053">
    <property type="entry name" value="NEL"/>
    <property type="match status" value="1"/>
</dbReference>
<dbReference type="InterPro" id="IPR046673">
    <property type="entry name" value="ToxA_N"/>
</dbReference>
<gene>
    <name evidence="16" type="ORF">HU760_006220</name>
</gene>
<accession>A0ABS6Q7N4</accession>
<feature type="domain" description="NEL" evidence="15">
    <location>
        <begin position="1088"/>
        <end position="1378"/>
    </location>
</feature>
<evidence type="ECO:0000313" key="16">
    <source>
        <dbReference type="EMBL" id="MBV4490195.1"/>
    </source>
</evidence>
<comment type="PTM">
    <text evidence="14">Ubiquitinated in the presence of host E1 ubiquitin-activating enzyme, E2 ubiquitin-conjugating enzyme and ubiquitin.</text>
</comment>
<keyword evidence="6 14" id="KW-0964">Secreted</keyword>
<sequence>MPSADLFPSASVDHLIARQLPTWLNAAETRHLEPYRKALRAQQQVADQLHHLLGRIPSIEDFAAPLLETALVEAGLGHVNPRHAFTVVTEAFPLPSAAERLHRPSITYTTRQSLLASAMHNFEAQEAEPWLLRQAHLTDAKRARLPMTYERFVQLSRRLDIGGRYQALLKRVLQPKAGRGQPANRARQAIDQLFQDSLRTQMKTALYEGRINGQLDERDLQRLLPALEQPPLPAYQGGTLTPRQLFLLGSCMVGIITLEWRPAPGAALDEVIVWIPGDPEKSLRHYDSWEALYDDLATRLKKEPFKAFIRRFVRARERQRFEAALSRAQTRAVAGEPMELDGRNLPVDGEVFSHAQAQVQARIYDDARFIAVPTDEEDRLSRHKRLQDMQSAGLELLGLAAFVAPVLGELLLAVSAVQLLDEVYEGYQDWRLGDRQGALDHVFNVVQGVVLAGATAGLLHGIKRVPWVDALEPKVVPEGAVRLRHNPHYLPAEDNPLVLLQGLPGGHFDHLLSSRARVLMDATGLHIDQLRRLNLERGAVPARLLDMHERLELHASRPDLRGQALEQALQQMREPLATGQAKLMAVFSGLTPRGAQEIIDHSSSSLQQQLLAGPRVPLGMAERARWYVRDSRLDRASLGIRLPALLNADGEKLILGLIERKAPWPGSVRVELRVASREGPLLFASQGEAASETRVIIKHEQAYALADQPTGNPGSLLQVLLQTLEPGQKAALGSADLQVTQLRDALLESVAKEREQAVRLIGLVPEGAGVRPPRRFADGRLAYRLSGGGESSRQAIRRGIHQIFPTLSELQLDVYMDAVRQRGENLWDHYQVLQRQLTQLRDTLRQWQADWQTPIDAIRRRRVADTLRRSWRRKLVDANDQYELTIDGEHVDALPSLPAGVDYVHVRRLVLRNMQLQNIDASFLRLFPNVVDLDLSGNRLSRVPEGIEGLTQLRRVDLGSNQITLDEAGSRRLAGLHLLDTLILNYNPLNGMPDLSALPHIREVRLRATGQADIGQIHQRVALRAHIDLRDNRISELQREMRGLRLRLQRLNLHENPLSESSVQFLDEARGVTETRARNGASYAHEAVDAETRAKWVASRNEALRARREATWDRLQEEPGSAGLFRFLADFAESEDFEAYPRHYRRRVWHILDACKYNEALREQLFLEADAPRSCDDRLLLMLNQMEVGILAYQGIEGVPVEAREARFLRLGRQLHRMDLLDQIAARHVQRMRAERLVEVDEIETRLYYRSRLAAALDLPASAEQMHFASFAHVSLADLSRAELDVLRADTPVAMLDALVERPYWQNYLRETYPERFQALAAPFHERLEVLEMQAVAGQEGDYVRRAQALMREHEADELALMRNLTTEAWARERLPRS</sequence>
<evidence type="ECO:0000256" key="7">
    <source>
        <dbReference type="ARBA" id="ARBA00022614"/>
    </source>
</evidence>
<protein>
    <recommendedName>
        <fullName evidence="5">RING-type E3 ubiquitin transferase</fullName>
        <ecNumber evidence="5">2.3.2.27</ecNumber>
    </recommendedName>
</protein>
<proteinExistence type="inferred from homology"/>
<comment type="similarity">
    <text evidence="4 14">Belongs to the LRR-containing bacterial E3 ligase family.</text>
</comment>
<keyword evidence="7" id="KW-0433">Leucine-rich repeat</keyword>
<evidence type="ECO:0000256" key="3">
    <source>
        <dbReference type="ARBA" id="ARBA00004613"/>
    </source>
</evidence>
<evidence type="ECO:0000256" key="10">
    <source>
        <dbReference type="ARBA" id="ARBA00022786"/>
    </source>
</evidence>
<dbReference type="RefSeq" id="WP_186677701.1">
    <property type="nucleotide sequence ID" value="NZ_JABWRZ020000001.1"/>
</dbReference>
<keyword evidence="9" id="KW-0677">Repeat</keyword>